<dbReference type="AlphaFoldDB" id="A0A1S1YT77"/>
<dbReference type="RefSeq" id="WP_044229778.1">
    <property type="nucleotide sequence ID" value="NZ_JRYR02000002.1"/>
</dbReference>
<protein>
    <recommendedName>
        <fullName evidence="3">VOC domain-containing protein</fullName>
    </recommendedName>
</protein>
<name>A0A1S1YT77_FLAPC</name>
<reference evidence="1 2" key="1">
    <citation type="journal article" date="2012" name="Int. J. Syst. Evol. Microbiol.">
        <title>Flammeovirga pacifica sp. nov., isolated from deep-sea sediment.</title>
        <authorList>
            <person name="Xu H."/>
            <person name="Fu Y."/>
            <person name="Yang N."/>
            <person name="Ding Z."/>
            <person name="Lai Q."/>
            <person name="Zeng R."/>
        </authorList>
    </citation>
    <scope>NUCLEOTIDE SEQUENCE [LARGE SCALE GENOMIC DNA]</scope>
    <source>
        <strain evidence="2">DSM 24597 / LMG 26175 / WPAGA1</strain>
    </source>
</reference>
<evidence type="ECO:0000313" key="2">
    <source>
        <dbReference type="Proteomes" id="UP000179797"/>
    </source>
</evidence>
<gene>
    <name evidence="1" type="ORF">NH26_20870</name>
</gene>
<keyword evidence="2" id="KW-1185">Reference proteome</keyword>
<dbReference type="CDD" id="cd06587">
    <property type="entry name" value="VOC"/>
    <property type="match status" value="1"/>
</dbReference>
<dbReference type="Proteomes" id="UP000179797">
    <property type="component" value="Unassembled WGS sequence"/>
</dbReference>
<dbReference type="InterPro" id="IPR029068">
    <property type="entry name" value="Glyas_Bleomycin-R_OHBP_Dase"/>
</dbReference>
<proteinExistence type="predicted"/>
<dbReference type="OrthoDB" id="1121203at2"/>
<dbReference type="EMBL" id="JRYR02000002">
    <property type="protein sequence ID" value="OHX64063.1"/>
    <property type="molecule type" value="Genomic_DNA"/>
</dbReference>
<accession>A0A1S1YT77</accession>
<evidence type="ECO:0000313" key="1">
    <source>
        <dbReference type="EMBL" id="OHX64063.1"/>
    </source>
</evidence>
<dbReference type="SUPFAM" id="SSF54593">
    <property type="entry name" value="Glyoxalase/Bleomycin resistance protein/Dihydroxybiphenyl dioxygenase"/>
    <property type="match status" value="1"/>
</dbReference>
<comment type="caution">
    <text evidence="1">The sequence shown here is derived from an EMBL/GenBank/DDBJ whole genome shotgun (WGS) entry which is preliminary data.</text>
</comment>
<organism evidence="1 2">
    <name type="scientific">Flammeovirga pacifica</name>
    <dbReference type="NCBI Taxonomy" id="915059"/>
    <lineage>
        <taxon>Bacteria</taxon>
        <taxon>Pseudomonadati</taxon>
        <taxon>Bacteroidota</taxon>
        <taxon>Cytophagia</taxon>
        <taxon>Cytophagales</taxon>
        <taxon>Flammeovirgaceae</taxon>
        <taxon>Flammeovirga</taxon>
    </lineage>
</organism>
<dbReference type="STRING" id="915059.NH26_20870"/>
<evidence type="ECO:0008006" key="3">
    <source>
        <dbReference type="Google" id="ProtNLM"/>
    </source>
</evidence>
<sequence>MSHLFIQTITTEQLKSVDFYSSLNYEIVQNDHESWAVSSASQILIGNNKQDRLGLVLFDINATSQLQKANYQVHSQEDSTVCIAPSGVKVFIKNTPPPEFSSKNDLLPGQCMGISIETPSMEASIQFWETLGFQISMGEASQGWVAMSHANGTMISLMKYGMCPHQFFNPSLTFFNGKEGNPKIIQAIKDKNIPIAEEITHFNENNEVDNIILKDPAGIGFFIFND</sequence>